<dbReference type="Gene3D" id="3.40.50.2000">
    <property type="entry name" value="Glycogen Phosphorylase B"/>
    <property type="match status" value="2"/>
</dbReference>
<protein>
    <submittedName>
        <fullName evidence="3">Glycosyltransferase family 9 protein</fullName>
    </submittedName>
</protein>
<dbReference type="InterPro" id="IPR002201">
    <property type="entry name" value="Glyco_trans_9"/>
</dbReference>
<gene>
    <name evidence="3" type="ORF">H9874_05015</name>
</gene>
<dbReference type="InterPro" id="IPR051199">
    <property type="entry name" value="LPS_LOS_Heptosyltrfase"/>
</dbReference>
<organism evidence="3 4">
    <name type="scientific">Candidatus Bilophila faecipullorum</name>
    <dbReference type="NCBI Taxonomy" id="2838482"/>
    <lineage>
        <taxon>Bacteria</taxon>
        <taxon>Pseudomonadati</taxon>
        <taxon>Thermodesulfobacteriota</taxon>
        <taxon>Desulfovibrionia</taxon>
        <taxon>Desulfovibrionales</taxon>
        <taxon>Desulfovibrionaceae</taxon>
        <taxon>Bilophila</taxon>
    </lineage>
</organism>
<dbReference type="SUPFAM" id="SSF53756">
    <property type="entry name" value="UDP-Glycosyltransferase/glycogen phosphorylase"/>
    <property type="match status" value="1"/>
</dbReference>
<reference evidence="3" key="1">
    <citation type="journal article" date="2021" name="PeerJ">
        <title>Extensive microbial diversity within the chicken gut microbiome revealed by metagenomics and culture.</title>
        <authorList>
            <person name="Gilroy R."/>
            <person name="Ravi A."/>
            <person name="Getino M."/>
            <person name="Pursley I."/>
            <person name="Horton D.L."/>
            <person name="Alikhan N.F."/>
            <person name="Baker D."/>
            <person name="Gharbi K."/>
            <person name="Hall N."/>
            <person name="Watson M."/>
            <person name="Adriaenssens E.M."/>
            <person name="Foster-Nyarko E."/>
            <person name="Jarju S."/>
            <person name="Secka A."/>
            <person name="Antonio M."/>
            <person name="Oren A."/>
            <person name="Chaudhuri R.R."/>
            <person name="La Ragione R."/>
            <person name="Hildebrand F."/>
            <person name="Pallen M.J."/>
        </authorList>
    </citation>
    <scope>NUCLEOTIDE SEQUENCE</scope>
    <source>
        <strain evidence="3">ChiSxjej5B17-1746</strain>
    </source>
</reference>
<dbReference type="PANTHER" id="PTHR30160">
    <property type="entry name" value="TETRAACYLDISACCHARIDE 4'-KINASE-RELATED"/>
    <property type="match status" value="1"/>
</dbReference>
<sequence length="344" mass="38889">MTVDLATFAPRRILVCQLRQIGDVVLTTPALELLRRRYPDAELHMFTEKKCTPVLEHNPHIDKIWALDKKKLDNLPREVAWYWHVARTGYDLVVDFQQLPRCRWVVAFSGAPVRLSYTPPWYTRLLYTHSTDMLDGYSAMSKASVLRPLGIHWNGERPHLWLTDEERAAARALLAATGLQPGQRLISLDPTHRQITRRWPAERYAELIRLLHGRDESLRFLPLWGPGEEKDIAELASRCPSGTLLMPSRMLSLREMAACIAEADLHIGNCSAPRHIAVAVGTPTLTVLGATSGAWTFPAPEHAHIALGLPCQPCNKNHCPHNQRCLTELRAEPVAEKALEMLKK</sequence>
<comment type="caution">
    <text evidence="3">The sequence shown here is derived from an EMBL/GenBank/DDBJ whole genome shotgun (WGS) entry which is preliminary data.</text>
</comment>
<dbReference type="GO" id="GO:0008713">
    <property type="term" value="F:ADP-heptose-lipopolysaccharide heptosyltransferase activity"/>
    <property type="evidence" value="ECO:0007669"/>
    <property type="project" value="TreeGrafter"/>
</dbReference>
<keyword evidence="1" id="KW-0328">Glycosyltransferase</keyword>
<dbReference type="GO" id="GO:0009244">
    <property type="term" value="P:lipopolysaccharide core region biosynthetic process"/>
    <property type="evidence" value="ECO:0007669"/>
    <property type="project" value="TreeGrafter"/>
</dbReference>
<evidence type="ECO:0000256" key="1">
    <source>
        <dbReference type="ARBA" id="ARBA00022676"/>
    </source>
</evidence>
<evidence type="ECO:0000256" key="2">
    <source>
        <dbReference type="ARBA" id="ARBA00022679"/>
    </source>
</evidence>
<evidence type="ECO:0000313" key="4">
    <source>
        <dbReference type="Proteomes" id="UP000824264"/>
    </source>
</evidence>
<proteinExistence type="predicted"/>
<evidence type="ECO:0000313" key="3">
    <source>
        <dbReference type="EMBL" id="HIW78491.1"/>
    </source>
</evidence>
<dbReference type="EMBL" id="DXGI01000180">
    <property type="protein sequence ID" value="HIW78491.1"/>
    <property type="molecule type" value="Genomic_DNA"/>
</dbReference>
<dbReference type="AlphaFoldDB" id="A0A9D1R1N9"/>
<name>A0A9D1R1N9_9BACT</name>
<dbReference type="Pfam" id="PF01075">
    <property type="entry name" value="Glyco_transf_9"/>
    <property type="match status" value="1"/>
</dbReference>
<keyword evidence="2" id="KW-0808">Transferase</keyword>
<dbReference type="Proteomes" id="UP000824264">
    <property type="component" value="Unassembled WGS sequence"/>
</dbReference>
<dbReference type="CDD" id="cd03789">
    <property type="entry name" value="GT9_LPS_heptosyltransferase"/>
    <property type="match status" value="1"/>
</dbReference>
<dbReference type="GO" id="GO:0005829">
    <property type="term" value="C:cytosol"/>
    <property type="evidence" value="ECO:0007669"/>
    <property type="project" value="TreeGrafter"/>
</dbReference>
<reference evidence="3" key="2">
    <citation type="submission" date="2021-04" db="EMBL/GenBank/DDBJ databases">
        <authorList>
            <person name="Gilroy R."/>
        </authorList>
    </citation>
    <scope>NUCLEOTIDE SEQUENCE</scope>
    <source>
        <strain evidence="3">ChiSxjej5B17-1746</strain>
    </source>
</reference>
<accession>A0A9D1R1N9</accession>